<reference evidence="3" key="1">
    <citation type="submission" date="2017-09" db="EMBL/GenBank/DDBJ databases">
        <title>Genome sequence of Nannocystis excedens DSM 71.</title>
        <authorList>
            <person name="Blom J."/>
        </authorList>
    </citation>
    <scope>NUCLEOTIDE SEQUENCE [LARGE SCALE GENOMIC DNA]</scope>
    <source>
        <strain evidence="3">type strain: E19</strain>
    </source>
</reference>
<feature type="transmembrane region" description="Helical" evidence="1">
    <location>
        <begin position="7"/>
        <end position="30"/>
    </location>
</feature>
<keyword evidence="3" id="KW-1185">Reference proteome</keyword>
<gene>
    <name evidence="2" type="ORF">HDIA_3782</name>
</gene>
<dbReference type="KEGG" id="hdi:HDIA_3782"/>
<dbReference type="RefSeq" id="WP_099557599.1">
    <property type="nucleotide sequence ID" value="NZ_LT960614.1"/>
</dbReference>
<sequence length="150" mass="15629">MHIIGRLFAAAIGFIVAVIVAALFLLAAEVGLQPQSTRDADWFYAMFTVSSIVTAAGIGAFVTVPASVVILVTEFFALRSWVIYAAAGGAMGFAASKGVVLVSGQESTTGFDATVLMATGFVAGLAYWLVAGRMAGFFPSPREENPDRQG</sequence>
<evidence type="ECO:0000256" key="1">
    <source>
        <dbReference type="SAM" id="Phobius"/>
    </source>
</evidence>
<protein>
    <submittedName>
        <fullName evidence="2">Uncharacterized protein</fullName>
    </submittedName>
</protein>
<name>A0A2C9DAQ7_9HYPH</name>
<keyword evidence="1" id="KW-0812">Transmembrane</keyword>
<dbReference type="OrthoDB" id="7906671at2"/>
<feature type="transmembrane region" description="Helical" evidence="1">
    <location>
        <begin position="113"/>
        <end position="130"/>
    </location>
</feature>
<dbReference type="AlphaFoldDB" id="A0A2C9DAQ7"/>
<proteinExistence type="predicted"/>
<dbReference type="Proteomes" id="UP000223606">
    <property type="component" value="Chromosome 1"/>
</dbReference>
<feature type="transmembrane region" description="Helical" evidence="1">
    <location>
        <begin position="81"/>
        <end position="101"/>
    </location>
</feature>
<feature type="transmembrane region" description="Helical" evidence="1">
    <location>
        <begin position="42"/>
        <end position="72"/>
    </location>
</feature>
<organism evidence="2 3">
    <name type="scientific">Hartmannibacter diazotrophicus</name>
    <dbReference type="NCBI Taxonomy" id="1482074"/>
    <lineage>
        <taxon>Bacteria</taxon>
        <taxon>Pseudomonadati</taxon>
        <taxon>Pseudomonadota</taxon>
        <taxon>Alphaproteobacteria</taxon>
        <taxon>Hyphomicrobiales</taxon>
        <taxon>Pleomorphomonadaceae</taxon>
        <taxon>Hartmannibacter</taxon>
    </lineage>
</organism>
<dbReference type="EMBL" id="LT960614">
    <property type="protein sequence ID" value="SON57323.1"/>
    <property type="molecule type" value="Genomic_DNA"/>
</dbReference>
<keyword evidence="1" id="KW-0472">Membrane</keyword>
<keyword evidence="1" id="KW-1133">Transmembrane helix</keyword>
<evidence type="ECO:0000313" key="3">
    <source>
        <dbReference type="Proteomes" id="UP000223606"/>
    </source>
</evidence>
<accession>A0A2C9DAQ7</accession>
<evidence type="ECO:0000313" key="2">
    <source>
        <dbReference type="EMBL" id="SON57323.1"/>
    </source>
</evidence>